<comment type="caution">
    <text evidence="1">The sequence shown here is derived from an EMBL/GenBank/DDBJ whole genome shotgun (WGS) entry which is preliminary data.</text>
</comment>
<dbReference type="Gene3D" id="1.20.1280.50">
    <property type="match status" value="1"/>
</dbReference>
<dbReference type="EMBL" id="JAJTJA010000011">
    <property type="protein sequence ID" value="KAH8691834.1"/>
    <property type="molecule type" value="Genomic_DNA"/>
</dbReference>
<organism evidence="1 2">
    <name type="scientific">Talaromyces proteolyticus</name>
    <dbReference type="NCBI Taxonomy" id="1131652"/>
    <lineage>
        <taxon>Eukaryota</taxon>
        <taxon>Fungi</taxon>
        <taxon>Dikarya</taxon>
        <taxon>Ascomycota</taxon>
        <taxon>Pezizomycotina</taxon>
        <taxon>Eurotiomycetes</taxon>
        <taxon>Eurotiomycetidae</taxon>
        <taxon>Eurotiales</taxon>
        <taxon>Trichocomaceae</taxon>
        <taxon>Talaromyces</taxon>
        <taxon>Talaromyces sect. Bacilispori</taxon>
    </lineage>
</organism>
<sequence>MLCQLPQEILDMIIGFIPSKEDRRSINLVSKDIHYATTHHLYHTLTFSARDEMLLNVLDTKRFVKVRTDLDHLKHVRSLAFTAPFRIARSHRCSYRTVYLYESHLRGSQENDPRMFHGDFLCDMLSQIRIIFDQLEIGSLRSFQWHMGTCLPAHILDEDGYLTICQQNIQLLSLRVDASCPHAGLRLGGLVAMSNLRSFTLESISTFEELSLVRKCIERNAGNLRVLDLVFTPRFTLVGSTRHLMSALGTLSRLHTLSLTRFPFEKNAENHLCLFLVQLHSLTLRDCPRQMEMLEELSRFRISTQLRYFEISLDELWDSALAHTLDTFLESFNTLEHLHILASNSLTPENHLNPIQHHPLLSCFVYHTRRLFSFQRSPTEETQDFPVSLFHTLRTTLCKSSIQNLGLCVSPLAARCILDPIVSHLQIEVLHLRLSGYDHPLCDFEQRVSSRIISKAGTHDMDDWILSDSEHSEGDWSPNLHNEVSPAYHHHCSATDLVTFADWAFGPYGIKTLKVLAYGDFTCGDRCSQQQVLLVQDSYSQFATTPYRISSIRDDEVPDSVLKTIAACPLEDLMDADNEFWHL</sequence>
<proteinExistence type="predicted"/>
<evidence type="ECO:0008006" key="3">
    <source>
        <dbReference type="Google" id="ProtNLM"/>
    </source>
</evidence>
<dbReference type="GeneID" id="70251213"/>
<keyword evidence="2" id="KW-1185">Reference proteome</keyword>
<dbReference type="AlphaFoldDB" id="A0AAD4KGS3"/>
<dbReference type="RefSeq" id="XP_046067831.1">
    <property type="nucleotide sequence ID" value="XM_046220926.1"/>
</dbReference>
<dbReference type="InterPro" id="IPR032675">
    <property type="entry name" value="LRR_dom_sf"/>
</dbReference>
<accession>A0AAD4KGS3</accession>
<dbReference type="Proteomes" id="UP001201262">
    <property type="component" value="Unassembled WGS sequence"/>
</dbReference>
<dbReference type="Gene3D" id="3.80.10.10">
    <property type="entry name" value="Ribonuclease Inhibitor"/>
    <property type="match status" value="1"/>
</dbReference>
<gene>
    <name evidence="1" type="ORF">BGW36DRAFT_431081</name>
</gene>
<dbReference type="SUPFAM" id="SSF52047">
    <property type="entry name" value="RNI-like"/>
    <property type="match status" value="1"/>
</dbReference>
<evidence type="ECO:0000313" key="2">
    <source>
        <dbReference type="Proteomes" id="UP001201262"/>
    </source>
</evidence>
<reference evidence="1" key="1">
    <citation type="submission" date="2021-12" db="EMBL/GenBank/DDBJ databases">
        <title>Convergent genome expansion in fungi linked to evolution of root-endophyte symbiosis.</title>
        <authorList>
            <consortium name="DOE Joint Genome Institute"/>
            <person name="Ke Y.-H."/>
            <person name="Bonito G."/>
            <person name="Liao H.-L."/>
            <person name="Looney B."/>
            <person name="Rojas-Flechas A."/>
            <person name="Nash J."/>
            <person name="Hameed K."/>
            <person name="Schadt C."/>
            <person name="Martin F."/>
            <person name="Crous P.W."/>
            <person name="Miettinen O."/>
            <person name="Magnuson J.K."/>
            <person name="Labbe J."/>
            <person name="Jacobson D."/>
            <person name="Doktycz M.J."/>
            <person name="Veneault-Fourrey C."/>
            <person name="Kuo A."/>
            <person name="Mondo S."/>
            <person name="Calhoun S."/>
            <person name="Riley R."/>
            <person name="Ohm R."/>
            <person name="LaButti K."/>
            <person name="Andreopoulos B."/>
            <person name="Pangilinan J."/>
            <person name="Nolan M."/>
            <person name="Tritt A."/>
            <person name="Clum A."/>
            <person name="Lipzen A."/>
            <person name="Daum C."/>
            <person name="Barry K."/>
            <person name="Grigoriev I.V."/>
            <person name="Vilgalys R."/>
        </authorList>
    </citation>
    <scope>NUCLEOTIDE SEQUENCE</scope>
    <source>
        <strain evidence="1">PMI_201</strain>
    </source>
</reference>
<name>A0AAD4KGS3_9EURO</name>
<protein>
    <recommendedName>
        <fullName evidence="3">F-box domain-containing protein</fullName>
    </recommendedName>
</protein>
<evidence type="ECO:0000313" key="1">
    <source>
        <dbReference type="EMBL" id="KAH8691834.1"/>
    </source>
</evidence>